<dbReference type="InterPro" id="IPR050630">
    <property type="entry name" value="WD_repeat_EMAP"/>
</dbReference>
<reference evidence="12 13" key="1">
    <citation type="submission" date="2017-12" db="EMBL/GenBank/DDBJ databases">
        <title>Sequencing, de novo assembly and annotation of complete genome of a new Thraustochytrid species, strain FCC1311.</title>
        <authorList>
            <person name="Sedici K."/>
            <person name="Godart F."/>
            <person name="Aiese Cigliano R."/>
            <person name="Sanseverino W."/>
            <person name="Barakat M."/>
            <person name="Ortet P."/>
            <person name="Marechal E."/>
            <person name="Cagnac O."/>
            <person name="Amato A."/>
        </authorList>
    </citation>
    <scope>NUCLEOTIDE SEQUENCE [LARGE SCALE GENOMIC DNA]</scope>
</reference>
<dbReference type="SUPFAM" id="SSF50969">
    <property type="entry name" value="YVTN repeat-like/Quinoprotein amine dehydrogenase"/>
    <property type="match status" value="1"/>
</dbReference>
<dbReference type="InterPro" id="IPR011047">
    <property type="entry name" value="Quinoprotein_ADH-like_sf"/>
</dbReference>
<dbReference type="SUPFAM" id="SSF50998">
    <property type="entry name" value="Quinoprotein alcohol dehydrogenase-like"/>
    <property type="match status" value="1"/>
</dbReference>
<comment type="subcellular location">
    <subcellularLocation>
        <location evidence="1">Cell projection</location>
        <location evidence="1">Cilium</location>
        <location evidence="1">Flagellum</location>
    </subcellularLocation>
    <subcellularLocation>
        <location evidence="2">Cytoplasm</location>
    </subcellularLocation>
</comment>
<evidence type="ECO:0000256" key="1">
    <source>
        <dbReference type="ARBA" id="ARBA00004230"/>
    </source>
</evidence>
<evidence type="ECO:0000256" key="11">
    <source>
        <dbReference type="PROSITE-ProRule" id="PRU00221"/>
    </source>
</evidence>
<feature type="repeat" description="WD" evidence="11">
    <location>
        <begin position="563"/>
        <end position="589"/>
    </location>
</feature>
<keyword evidence="13" id="KW-1185">Reference proteome</keyword>
<evidence type="ECO:0000256" key="9">
    <source>
        <dbReference type="ARBA" id="ARBA00029456"/>
    </source>
</evidence>
<evidence type="ECO:0000256" key="4">
    <source>
        <dbReference type="ARBA" id="ARBA00022574"/>
    </source>
</evidence>
<dbReference type="PANTHER" id="PTHR13720">
    <property type="entry name" value="WD-40 REPEAT PROTEIN"/>
    <property type="match status" value="1"/>
</dbReference>
<name>A0A2R5G931_9STRA</name>
<dbReference type="PROSITE" id="PS50294">
    <property type="entry name" value="WD_REPEATS_REGION"/>
    <property type="match status" value="1"/>
</dbReference>
<dbReference type="GO" id="GO:0005930">
    <property type="term" value="C:axoneme"/>
    <property type="evidence" value="ECO:0007669"/>
    <property type="project" value="UniProtKB-ARBA"/>
</dbReference>
<dbReference type="InterPro" id="IPR015943">
    <property type="entry name" value="WD40/YVTN_repeat-like_dom_sf"/>
</dbReference>
<dbReference type="PROSITE" id="PS00678">
    <property type="entry name" value="WD_REPEATS_1"/>
    <property type="match status" value="2"/>
</dbReference>
<feature type="repeat" description="WD" evidence="11">
    <location>
        <begin position="102"/>
        <end position="143"/>
    </location>
</feature>
<evidence type="ECO:0000256" key="2">
    <source>
        <dbReference type="ARBA" id="ARBA00004496"/>
    </source>
</evidence>
<dbReference type="Gene3D" id="2.130.10.10">
    <property type="entry name" value="YVTN repeat-like/Quinoprotein amine dehydrogenase"/>
    <property type="match status" value="3"/>
</dbReference>
<dbReference type="InterPro" id="IPR011044">
    <property type="entry name" value="Quino_amine_DH_bsu"/>
</dbReference>
<keyword evidence="5" id="KW-0677">Repeat</keyword>
<feature type="repeat" description="WD" evidence="11">
    <location>
        <begin position="528"/>
        <end position="554"/>
    </location>
</feature>
<evidence type="ECO:0000256" key="7">
    <source>
        <dbReference type="ARBA" id="ARBA00023069"/>
    </source>
</evidence>
<dbReference type="AlphaFoldDB" id="A0A2R5G931"/>
<evidence type="ECO:0000256" key="5">
    <source>
        <dbReference type="ARBA" id="ARBA00022737"/>
    </source>
</evidence>
<evidence type="ECO:0000313" key="12">
    <source>
        <dbReference type="EMBL" id="GBG27510.1"/>
    </source>
</evidence>
<dbReference type="EMBL" id="BEYU01000032">
    <property type="protein sequence ID" value="GBG27510.1"/>
    <property type="molecule type" value="Genomic_DNA"/>
</dbReference>
<dbReference type="Proteomes" id="UP000241890">
    <property type="component" value="Unassembled WGS sequence"/>
</dbReference>
<evidence type="ECO:0000256" key="3">
    <source>
        <dbReference type="ARBA" id="ARBA00022490"/>
    </source>
</evidence>
<dbReference type="InParanoid" id="A0A2R5G931"/>
<evidence type="ECO:0000256" key="6">
    <source>
        <dbReference type="ARBA" id="ARBA00022846"/>
    </source>
</evidence>
<dbReference type="InterPro" id="IPR001680">
    <property type="entry name" value="WD40_rpt"/>
</dbReference>
<dbReference type="PANTHER" id="PTHR13720:SF14">
    <property type="entry name" value="CILIA- AND FLAGELLA-ASSOCIATED PROTEIN 52"/>
    <property type="match status" value="1"/>
</dbReference>
<dbReference type="PROSITE" id="PS50082">
    <property type="entry name" value="WD_REPEATS_2"/>
    <property type="match status" value="3"/>
</dbReference>
<evidence type="ECO:0000256" key="8">
    <source>
        <dbReference type="ARBA" id="ARBA00023273"/>
    </source>
</evidence>
<dbReference type="OrthoDB" id="10264376at2759"/>
<comment type="similarity">
    <text evidence="9">Belongs to the CFAP52 family.</text>
</comment>
<accession>A0A2R5G931</accession>
<keyword evidence="6" id="KW-0282">Flagellum</keyword>
<dbReference type="GO" id="GO:0031514">
    <property type="term" value="C:motile cilium"/>
    <property type="evidence" value="ECO:0007669"/>
    <property type="project" value="UniProtKB-SubCell"/>
</dbReference>
<keyword evidence="3" id="KW-0963">Cytoplasm</keyword>
<protein>
    <recommendedName>
        <fullName evidence="10">Cilia- and flagella-associated protein 52</fullName>
    </recommendedName>
</protein>
<dbReference type="Pfam" id="PF00400">
    <property type="entry name" value="WD40"/>
    <property type="match status" value="3"/>
</dbReference>
<comment type="caution">
    <text evidence="12">The sequence shown here is derived from an EMBL/GenBank/DDBJ whole genome shotgun (WGS) entry which is preliminary data.</text>
</comment>
<evidence type="ECO:0000256" key="10">
    <source>
        <dbReference type="ARBA" id="ARBA00029552"/>
    </source>
</evidence>
<keyword evidence="4 11" id="KW-0853">WD repeat</keyword>
<organism evidence="12 13">
    <name type="scientific">Hondaea fermentalgiana</name>
    <dbReference type="NCBI Taxonomy" id="2315210"/>
    <lineage>
        <taxon>Eukaryota</taxon>
        <taxon>Sar</taxon>
        <taxon>Stramenopiles</taxon>
        <taxon>Bigyra</taxon>
        <taxon>Labyrinthulomycetes</taxon>
        <taxon>Thraustochytrida</taxon>
        <taxon>Thraustochytriidae</taxon>
        <taxon>Hondaea</taxon>
    </lineage>
</organism>
<dbReference type="SMART" id="SM00320">
    <property type="entry name" value="WD40"/>
    <property type="match status" value="9"/>
</dbReference>
<proteinExistence type="inferred from homology"/>
<evidence type="ECO:0000313" key="13">
    <source>
        <dbReference type="Proteomes" id="UP000241890"/>
    </source>
</evidence>
<gene>
    <name evidence="12" type="ORF">FCC1311_037332</name>
</gene>
<dbReference type="InterPro" id="IPR019775">
    <property type="entry name" value="WD40_repeat_CS"/>
</dbReference>
<keyword evidence="8" id="KW-0966">Cell projection</keyword>
<sequence length="610" mass="65835">MDPVELEHVIGFSGEHSKVLCGHPKNADLCLMGMGCNVVIQDLRDDHNQRFLQGHDETVSVVAVSAKGTLAASGQEGSRRMAIPEAQVIVWDLAQQVDVYRLKGIRQTAVCLAFSGDEVFLAGSGRDGTLYVWDMQTGEIIASLGLGSGLVPTALEWGPARRVEGSRRPEYVLYATVGPQVLSFQLRYSVGNMQYEVSKLPFRLPAGLIREYLDVCHMCAAGVYVFVGGGDGTIKRLTGRGAEWRLDAEMSVFGSVTNLSASGSERVLVGTSEGRCYELDVATLKVLREFQSETASVVAVAFKASCSIRFATLNAAGMVRVWDLSDYSVVTQAQPRHRDVGTCLAFDDVASEVIVGFASGAVRAWREVKSDAAPLSWEIATAHRDGVSSVCATQLYYATGGLRGGVRLWARSSRAQLFEFSDHVGRAVTSVLPDCRAAHLLHSCGEDRSIFTYDLKKERRMVQHQIPQQGGVPSSMTQRLDSENELITASSDGRICTWDFDLDQLVSEVSVHGSKALGFTAVRVSPGDGAFLAAAATDGRVRVWALSSGRLLATSAGNTVRGIQDLAWSPDQKQLVAVASDKCIAVWNVYLDDDAGDEEAKAAGRSMGHK</sequence>
<keyword evidence="7" id="KW-0969">Cilium</keyword>